<reference evidence="2" key="1">
    <citation type="submission" date="2022-10" db="EMBL/GenBank/DDBJ databases">
        <title>Tapping the CABI collections for fungal endophytes: first genome assemblies for Collariella, Neodidymelliopsis, Ascochyta clinopodiicola, Didymella pomorum, Didymosphaeria variabile, Neocosmospora piperis and Neocucurbitaria cava.</title>
        <authorList>
            <person name="Hill R."/>
        </authorList>
    </citation>
    <scope>NUCLEOTIDE SEQUENCE</scope>
    <source>
        <strain evidence="2">IMI 360193</strain>
    </source>
</reference>
<dbReference type="AlphaFoldDB" id="A0A9W8X0M7"/>
<proteinExistence type="predicted"/>
<name>A0A9W8X0M7_9PLEO</name>
<organism evidence="2 3">
    <name type="scientific">Didymella glomerata</name>
    <dbReference type="NCBI Taxonomy" id="749621"/>
    <lineage>
        <taxon>Eukaryota</taxon>
        <taxon>Fungi</taxon>
        <taxon>Dikarya</taxon>
        <taxon>Ascomycota</taxon>
        <taxon>Pezizomycotina</taxon>
        <taxon>Dothideomycetes</taxon>
        <taxon>Pleosporomycetidae</taxon>
        <taxon>Pleosporales</taxon>
        <taxon>Pleosporineae</taxon>
        <taxon>Didymellaceae</taxon>
        <taxon>Didymella</taxon>
    </lineage>
</organism>
<comment type="caution">
    <text evidence="2">The sequence shown here is derived from an EMBL/GenBank/DDBJ whole genome shotgun (WGS) entry which is preliminary data.</text>
</comment>
<sequence>MELFQWAESLPVEYRPTSEIFQSDQNLSLRTFISMHYNNAHFMLCRNSLLIAQEAVQEVSDMMGKGQPWEHIVRSGHSIPANSARKLIDNALDHVTRSAHDTHDPNSGIVSALEKFKDLINGVSSSRSTAAQHTREPTRSSRPSVSQPTASQSAALNALPHTAMLAPEQHPSDPFDLWAVDDAGWSPDLPDQIGWDWAAFAQLFPLSDGSMVEGPSNI</sequence>
<dbReference type="OrthoDB" id="3037908at2759"/>
<dbReference type="EMBL" id="JAPEUV010000037">
    <property type="protein sequence ID" value="KAJ4337615.1"/>
    <property type="molecule type" value="Genomic_DNA"/>
</dbReference>
<feature type="region of interest" description="Disordered" evidence="1">
    <location>
        <begin position="124"/>
        <end position="153"/>
    </location>
</feature>
<keyword evidence="3" id="KW-1185">Reference proteome</keyword>
<gene>
    <name evidence="2" type="ORF">N0V87_004571</name>
</gene>
<evidence type="ECO:0000256" key="1">
    <source>
        <dbReference type="SAM" id="MobiDB-lite"/>
    </source>
</evidence>
<accession>A0A9W8X0M7</accession>
<evidence type="ECO:0000313" key="2">
    <source>
        <dbReference type="EMBL" id="KAJ4337615.1"/>
    </source>
</evidence>
<dbReference type="Proteomes" id="UP001140562">
    <property type="component" value="Unassembled WGS sequence"/>
</dbReference>
<feature type="compositionally biased region" description="Polar residues" evidence="1">
    <location>
        <begin position="140"/>
        <end position="153"/>
    </location>
</feature>
<protein>
    <submittedName>
        <fullName evidence="2">Uncharacterized protein</fullName>
    </submittedName>
</protein>
<evidence type="ECO:0000313" key="3">
    <source>
        <dbReference type="Proteomes" id="UP001140562"/>
    </source>
</evidence>